<keyword evidence="1" id="KW-0732">Signal</keyword>
<sequence>MWSIILLSFVFVSSSAQKTDNITHKTEVLQKFEDEYSSIIDNIASYISDTMFDKCKNTSTSLKKEEETCDKNCKELIRRCLQSAANMSLDDLPHDVKSEVARLVLFNVVYVVSSMRGHENESNETVTDAQAMMDATARRIDEEIRESVNTDLAIKSFLGDSDNRKIRPRFNLFATISVSYRISKFVYRVGYPMLRRLLKGGLANARKQLSKDGIRNVIKGTAVTPEMEEELKNLLIDILKDLTGVGILFDLLDLSRSLIDQ</sequence>
<dbReference type="AlphaFoldDB" id="A0A1B6EPY4"/>
<protein>
    <submittedName>
        <fullName evidence="2">Uncharacterized protein</fullName>
    </submittedName>
</protein>
<feature type="signal peptide" evidence="1">
    <location>
        <begin position="1"/>
        <end position="16"/>
    </location>
</feature>
<evidence type="ECO:0000313" key="2">
    <source>
        <dbReference type="EMBL" id="JAS39994.1"/>
    </source>
</evidence>
<organism evidence="2">
    <name type="scientific">Cuerna arida</name>
    <dbReference type="NCBI Taxonomy" id="1464854"/>
    <lineage>
        <taxon>Eukaryota</taxon>
        <taxon>Metazoa</taxon>
        <taxon>Ecdysozoa</taxon>
        <taxon>Arthropoda</taxon>
        <taxon>Hexapoda</taxon>
        <taxon>Insecta</taxon>
        <taxon>Pterygota</taxon>
        <taxon>Neoptera</taxon>
        <taxon>Paraneoptera</taxon>
        <taxon>Hemiptera</taxon>
        <taxon>Auchenorrhyncha</taxon>
        <taxon>Membracoidea</taxon>
        <taxon>Cicadellidae</taxon>
        <taxon>Cicadellinae</taxon>
        <taxon>Proconiini</taxon>
        <taxon>Cuerna</taxon>
    </lineage>
</organism>
<reference evidence="2" key="1">
    <citation type="submission" date="2015-11" db="EMBL/GenBank/DDBJ databases">
        <title>De novo transcriptome assembly of four potential Pierce s Disease insect vectors from Arizona vineyards.</title>
        <authorList>
            <person name="Tassone E.E."/>
        </authorList>
    </citation>
    <scope>NUCLEOTIDE SEQUENCE</scope>
</reference>
<accession>A0A1B6EPY4</accession>
<proteinExistence type="predicted"/>
<dbReference type="EMBL" id="GECZ01029775">
    <property type="protein sequence ID" value="JAS39994.1"/>
    <property type="molecule type" value="Transcribed_RNA"/>
</dbReference>
<gene>
    <name evidence="2" type="ORF">g.12930</name>
</gene>
<name>A0A1B6EPY4_9HEMI</name>
<evidence type="ECO:0000256" key="1">
    <source>
        <dbReference type="SAM" id="SignalP"/>
    </source>
</evidence>
<feature type="chain" id="PRO_5008582276" evidence="1">
    <location>
        <begin position="17"/>
        <end position="261"/>
    </location>
</feature>